<feature type="chain" id="PRO_5013456383" evidence="1">
    <location>
        <begin position="19"/>
        <end position="143"/>
    </location>
</feature>
<proteinExistence type="predicted"/>
<keyword evidence="1" id="KW-0732">Signal</keyword>
<dbReference type="AlphaFoldDB" id="A0A0K2UJW3"/>
<evidence type="ECO:0000313" key="2">
    <source>
        <dbReference type="EMBL" id="CDW38564.1"/>
    </source>
</evidence>
<accession>A0A0K2UJW3</accession>
<dbReference type="EMBL" id="HACA01021202">
    <property type="protein sequence ID" value="CDW38563.1"/>
    <property type="molecule type" value="Transcribed_RNA"/>
</dbReference>
<evidence type="ECO:0000256" key="1">
    <source>
        <dbReference type="SAM" id="SignalP"/>
    </source>
</evidence>
<reference evidence="2" key="1">
    <citation type="submission" date="2014-05" db="EMBL/GenBank/DDBJ databases">
        <authorList>
            <person name="Chronopoulou M."/>
        </authorList>
    </citation>
    <scope>NUCLEOTIDE SEQUENCE</scope>
    <source>
        <tissue evidence="2">Whole organism</tissue>
    </source>
</reference>
<name>A0A0K2UJW3_LEPSM</name>
<dbReference type="EMBL" id="HACA01021203">
    <property type="protein sequence ID" value="CDW38564.1"/>
    <property type="molecule type" value="Transcribed_RNA"/>
</dbReference>
<feature type="signal peptide" evidence="1">
    <location>
        <begin position="1"/>
        <end position="18"/>
    </location>
</feature>
<sequence length="143" mass="16096">MHILWNLFFLNGTNPSTALQETIIPNSDPESTYEYEENSSISSFFIDVSACVFDTLTFNPDSFCNWSNTLSSSRKTVFTSYREPPINTETSSANSIILNDFLPILRPLINGLEITLSYSRLMTIINNEVDRGSPCLHPFLLTG</sequence>
<protein>
    <submittedName>
        <fullName evidence="2">Uncharacterized protein</fullName>
    </submittedName>
</protein>
<organism evidence="2">
    <name type="scientific">Lepeophtheirus salmonis</name>
    <name type="common">Salmon louse</name>
    <name type="synonym">Caligus salmonis</name>
    <dbReference type="NCBI Taxonomy" id="72036"/>
    <lineage>
        <taxon>Eukaryota</taxon>
        <taxon>Metazoa</taxon>
        <taxon>Ecdysozoa</taxon>
        <taxon>Arthropoda</taxon>
        <taxon>Crustacea</taxon>
        <taxon>Multicrustacea</taxon>
        <taxon>Hexanauplia</taxon>
        <taxon>Copepoda</taxon>
        <taxon>Siphonostomatoida</taxon>
        <taxon>Caligidae</taxon>
        <taxon>Lepeophtheirus</taxon>
    </lineage>
</organism>